<dbReference type="AlphaFoldDB" id="A0AAJ0DK34"/>
<gene>
    <name evidence="1" type="ORF">LTR09_003565</name>
</gene>
<dbReference type="InterPro" id="IPR032675">
    <property type="entry name" value="LRR_dom_sf"/>
</dbReference>
<dbReference type="Gene3D" id="3.80.10.10">
    <property type="entry name" value="Ribonuclease Inhibitor"/>
    <property type="match status" value="1"/>
</dbReference>
<dbReference type="EMBL" id="JAWDJX010000008">
    <property type="protein sequence ID" value="KAK3055644.1"/>
    <property type="molecule type" value="Genomic_DNA"/>
</dbReference>
<proteinExistence type="predicted"/>
<evidence type="ECO:0000313" key="2">
    <source>
        <dbReference type="Proteomes" id="UP001271007"/>
    </source>
</evidence>
<name>A0AAJ0DK34_9PEZI</name>
<protein>
    <submittedName>
        <fullName evidence="1">Uncharacterized protein</fullName>
    </submittedName>
</protein>
<keyword evidence="2" id="KW-1185">Reference proteome</keyword>
<dbReference type="Proteomes" id="UP001271007">
    <property type="component" value="Unassembled WGS sequence"/>
</dbReference>
<evidence type="ECO:0000313" key="1">
    <source>
        <dbReference type="EMBL" id="KAK3055644.1"/>
    </source>
</evidence>
<accession>A0AAJ0DK34</accession>
<dbReference type="SUPFAM" id="SSF52047">
    <property type="entry name" value="RNI-like"/>
    <property type="match status" value="1"/>
</dbReference>
<comment type="caution">
    <text evidence="1">The sequence shown here is derived from an EMBL/GenBank/DDBJ whole genome shotgun (WGS) entry which is preliminary data.</text>
</comment>
<organism evidence="1 2">
    <name type="scientific">Extremus antarcticus</name>
    <dbReference type="NCBI Taxonomy" id="702011"/>
    <lineage>
        <taxon>Eukaryota</taxon>
        <taxon>Fungi</taxon>
        <taxon>Dikarya</taxon>
        <taxon>Ascomycota</taxon>
        <taxon>Pezizomycotina</taxon>
        <taxon>Dothideomycetes</taxon>
        <taxon>Dothideomycetidae</taxon>
        <taxon>Mycosphaerellales</taxon>
        <taxon>Extremaceae</taxon>
        <taxon>Extremus</taxon>
    </lineage>
</organism>
<reference evidence="1" key="1">
    <citation type="submission" date="2023-04" db="EMBL/GenBank/DDBJ databases">
        <title>Black Yeasts Isolated from many extreme environments.</title>
        <authorList>
            <person name="Coleine C."/>
            <person name="Stajich J.E."/>
            <person name="Selbmann L."/>
        </authorList>
    </citation>
    <scope>NUCLEOTIDE SEQUENCE</scope>
    <source>
        <strain evidence="1">CCFEE 5312</strain>
    </source>
</reference>
<sequence length="293" mass="33063">MAEAFATTFSDWEARSSTIPKLALKRLQLVEIQCAGIGPLLTRVVDLARLDALELYYCEATRDFLNTLVQFLAHQTGLEELLIINWTPRTHATDFYGAAIRRHGPKLRILLIEDAPYSYYDPNVPKTGERSFIAFQELCANCPRLEQLAIAPPSRDDKSDNIEPENVCNFVTSLKQLKNLVSLRLFVYPVCLTTYEGGQPVYDASSVESHLTQLMRWTATILFSKLNKSCPRFVALQIDAFRPSECTAGGNERTFAYLRHLLPSPIDHITAVGRRVPKHTLSIEEPCNDIFDA</sequence>